<keyword evidence="3" id="KW-1003">Cell membrane</keyword>
<feature type="transmembrane region" description="Helical" evidence="8">
    <location>
        <begin position="357"/>
        <end position="378"/>
    </location>
</feature>
<dbReference type="Proteomes" id="UP001347796">
    <property type="component" value="Unassembled WGS sequence"/>
</dbReference>
<feature type="compositionally biased region" description="Basic and acidic residues" evidence="7">
    <location>
        <begin position="30"/>
        <end position="51"/>
    </location>
</feature>
<accession>A0AAN8JYY0</accession>
<comment type="caution">
    <text evidence="9">The sequence shown here is derived from an EMBL/GenBank/DDBJ whole genome shotgun (WGS) entry which is preliminary data.</text>
</comment>
<feature type="transmembrane region" description="Helical" evidence="8">
    <location>
        <begin position="398"/>
        <end position="421"/>
    </location>
</feature>
<keyword evidence="6 8" id="KW-0472">Membrane</keyword>
<dbReference type="GO" id="GO:0016324">
    <property type="term" value="C:apical plasma membrane"/>
    <property type="evidence" value="ECO:0007669"/>
    <property type="project" value="UniProtKB-SubCell"/>
</dbReference>
<dbReference type="GO" id="GO:0005436">
    <property type="term" value="F:sodium:phosphate symporter activity"/>
    <property type="evidence" value="ECO:0007669"/>
    <property type="project" value="InterPro"/>
</dbReference>
<name>A0AAN8JYY0_PATCE</name>
<dbReference type="GO" id="GO:0044341">
    <property type="term" value="P:sodium-dependent phosphate transport"/>
    <property type="evidence" value="ECO:0007669"/>
    <property type="project" value="InterPro"/>
</dbReference>
<reference evidence="9 10" key="1">
    <citation type="submission" date="2024-01" db="EMBL/GenBank/DDBJ databases">
        <title>The genome of the rayed Mediterranean limpet Patella caerulea (Linnaeus, 1758).</title>
        <authorList>
            <person name="Anh-Thu Weber A."/>
            <person name="Halstead-Nussloch G."/>
        </authorList>
    </citation>
    <scope>NUCLEOTIDE SEQUENCE [LARGE SCALE GENOMIC DNA]</scope>
    <source>
        <strain evidence="9">AATW-2023a</strain>
        <tissue evidence="9">Whole specimen</tissue>
    </source>
</reference>
<sequence length="643" mass="69736">MECDKVNGTVNNGFVLESFSPKIVNGQHIHNNEETNHTEEPKGGCEEKTEENNDPWALPELDDKNTVKWKDLNTSGRLKRVATVIIRIILLVGLLYLFICSLDFLSSAFTLLGGKAAGQALGNSVLLQNPVAGLMIGVLVTVLVQSSSTSTSIVVSMVSSGILTVRYAIPIVMGANIGTTVTNSIVSLGQVGDRSQFRRAFAAATLHDFFNWLCVLVLLPIEVASGYLYHLTSVLVADINSDPNAENPEFLKAITSPFTKTIIELDKDIIKAIANGEPLTDEDTLLKSCCKKDTDISYELLNTTLSDCSDMSKGDVIFCDTSSGFATVNATVRNSTCFSLCDHLFASSGLSDSESGIIMLIVALLTLCICLVLIVKLLHSLISGQIATVIKKIMNAKFPGHCAFLTGYVAIFVGAGLTILVQSSSIFTSTMTPLVGVGVVSIENLFPLTLGANIGTTGTSVLAALASSGSGFKNALQISFCHLFFNLTGIFVWYCIPPMRKVPIGAAKWMGETTEKYRWFAFVHIFTAFLIFPGFIFALSLGGWEVLVGVGSPLVLVVILVVIVKILQAKKPSALPKVLQNWQFLPEFMRSLEPLDRIVIKLKNKCSKGKINQNDVKTKDKTNEDIEIKISKNEPNLTHTRHL</sequence>
<feature type="transmembrane region" description="Helical" evidence="8">
    <location>
        <begin position="546"/>
        <end position="567"/>
    </location>
</feature>
<proteinExistence type="inferred from homology"/>
<organism evidence="9 10">
    <name type="scientific">Patella caerulea</name>
    <name type="common">Rayed Mediterranean limpet</name>
    <dbReference type="NCBI Taxonomy" id="87958"/>
    <lineage>
        <taxon>Eukaryota</taxon>
        <taxon>Metazoa</taxon>
        <taxon>Spiralia</taxon>
        <taxon>Lophotrochozoa</taxon>
        <taxon>Mollusca</taxon>
        <taxon>Gastropoda</taxon>
        <taxon>Patellogastropoda</taxon>
        <taxon>Patelloidea</taxon>
        <taxon>Patellidae</taxon>
        <taxon>Patella</taxon>
    </lineage>
</organism>
<evidence type="ECO:0000256" key="5">
    <source>
        <dbReference type="ARBA" id="ARBA00022989"/>
    </source>
</evidence>
<keyword evidence="4 8" id="KW-0812">Transmembrane</keyword>
<feature type="transmembrane region" description="Helical" evidence="8">
    <location>
        <begin position="475"/>
        <end position="496"/>
    </location>
</feature>
<evidence type="ECO:0000256" key="3">
    <source>
        <dbReference type="ARBA" id="ARBA00022475"/>
    </source>
</evidence>
<evidence type="ECO:0000256" key="1">
    <source>
        <dbReference type="ARBA" id="ARBA00004424"/>
    </source>
</evidence>
<dbReference type="NCBIfam" id="TIGR01013">
    <property type="entry name" value="2a58"/>
    <property type="match status" value="1"/>
</dbReference>
<comment type="subcellular location">
    <subcellularLocation>
        <location evidence="1">Apical cell membrane</location>
        <topology evidence="1">Multi-pass membrane protein</topology>
    </subcellularLocation>
</comment>
<evidence type="ECO:0000256" key="6">
    <source>
        <dbReference type="ARBA" id="ARBA00023136"/>
    </source>
</evidence>
<evidence type="ECO:0000256" key="7">
    <source>
        <dbReference type="SAM" id="MobiDB-lite"/>
    </source>
</evidence>
<evidence type="ECO:0000256" key="4">
    <source>
        <dbReference type="ARBA" id="ARBA00022692"/>
    </source>
</evidence>
<evidence type="ECO:0000313" key="10">
    <source>
        <dbReference type="Proteomes" id="UP001347796"/>
    </source>
</evidence>
<dbReference type="NCBIfam" id="NF037997">
    <property type="entry name" value="Na_Pi_symport"/>
    <property type="match status" value="1"/>
</dbReference>
<evidence type="ECO:0000256" key="2">
    <source>
        <dbReference type="ARBA" id="ARBA00005808"/>
    </source>
</evidence>
<comment type="similarity">
    <text evidence="2">Belongs to the SLC34A transporter family.</text>
</comment>
<feature type="transmembrane region" description="Helical" evidence="8">
    <location>
        <begin position="517"/>
        <end position="540"/>
    </location>
</feature>
<feature type="transmembrane region" description="Helical" evidence="8">
    <location>
        <begin position="209"/>
        <end position="229"/>
    </location>
</feature>
<protein>
    <submittedName>
        <fullName evidence="9">Uncharacterized protein</fullName>
    </submittedName>
</protein>
<keyword evidence="10" id="KW-1185">Reference proteome</keyword>
<evidence type="ECO:0000313" key="9">
    <source>
        <dbReference type="EMBL" id="KAK6185122.1"/>
    </source>
</evidence>
<feature type="region of interest" description="Disordered" evidence="7">
    <location>
        <begin position="30"/>
        <end position="55"/>
    </location>
</feature>
<evidence type="ECO:0000256" key="8">
    <source>
        <dbReference type="SAM" id="Phobius"/>
    </source>
</evidence>
<gene>
    <name evidence="9" type="ORF">SNE40_007426</name>
</gene>
<dbReference type="InterPro" id="IPR003841">
    <property type="entry name" value="Na/Pi_transpt"/>
</dbReference>
<dbReference type="EMBL" id="JAZGQO010000006">
    <property type="protein sequence ID" value="KAK6185122.1"/>
    <property type="molecule type" value="Genomic_DNA"/>
</dbReference>
<dbReference type="Pfam" id="PF02690">
    <property type="entry name" value="Na_Pi_cotrans"/>
    <property type="match status" value="2"/>
</dbReference>
<dbReference type="PANTHER" id="PTHR10010:SF46">
    <property type="entry name" value="SODIUM-DEPENDENT PHOSPHATE TRANSPORT PROTEIN 2B"/>
    <property type="match status" value="1"/>
</dbReference>
<dbReference type="AlphaFoldDB" id="A0AAN8JYY0"/>
<feature type="transmembrane region" description="Helical" evidence="8">
    <location>
        <begin position="84"/>
        <end position="112"/>
    </location>
</feature>
<feature type="transmembrane region" description="Helical" evidence="8">
    <location>
        <begin position="167"/>
        <end position="189"/>
    </location>
</feature>
<dbReference type="PANTHER" id="PTHR10010">
    <property type="entry name" value="SOLUTE CARRIER FAMILY 34 SODIUM PHOSPHATE , MEMBER 2-RELATED"/>
    <property type="match status" value="1"/>
</dbReference>
<keyword evidence="5 8" id="KW-1133">Transmembrane helix</keyword>